<comment type="caution">
    <text evidence="9">The sequence shown here is derived from an EMBL/GenBank/DDBJ whole genome shotgun (WGS) entry which is preliminary data.</text>
</comment>
<evidence type="ECO:0000256" key="6">
    <source>
        <dbReference type="ARBA" id="ARBA00023295"/>
    </source>
</evidence>
<dbReference type="SMART" id="SM00812">
    <property type="entry name" value="Alpha_L_fucos"/>
    <property type="match status" value="1"/>
</dbReference>
<dbReference type="Gene3D" id="3.20.20.80">
    <property type="entry name" value="Glycosidases"/>
    <property type="match status" value="1"/>
</dbReference>
<dbReference type="InterPro" id="IPR016286">
    <property type="entry name" value="FUC_metazoa-typ"/>
</dbReference>
<feature type="chain" id="PRO_5046179727" description="alpha-L-fucosidase" evidence="7">
    <location>
        <begin position="20"/>
        <end position="795"/>
    </location>
</feature>
<name>A0ABQ1BGM8_9EURO</name>
<keyword evidence="5" id="KW-0378">Hydrolase</keyword>
<comment type="function">
    <text evidence="1">Alpha-L-fucosidase is responsible for hydrolyzing the alpha-1,6-linked fucose joined to the reducing-end N-acetylglucosamine of the carbohydrate moieties of glycoproteins.</text>
</comment>
<dbReference type="PANTHER" id="PTHR10030:SF37">
    <property type="entry name" value="ALPHA-L-FUCOSIDASE-RELATED"/>
    <property type="match status" value="1"/>
</dbReference>
<dbReference type="Proteomes" id="UP000465266">
    <property type="component" value="Unassembled WGS sequence"/>
</dbReference>
<dbReference type="SUPFAM" id="SSF51445">
    <property type="entry name" value="(Trans)glycosidases"/>
    <property type="match status" value="1"/>
</dbReference>
<feature type="domain" description="Glycoside hydrolase family 29 N-terminal" evidence="8">
    <location>
        <begin position="344"/>
        <end position="698"/>
    </location>
</feature>
<keyword evidence="4 7" id="KW-0732">Signal</keyword>
<comment type="similarity">
    <text evidence="2">Belongs to the glycosyl hydrolase 29 family.</text>
</comment>
<evidence type="ECO:0000256" key="1">
    <source>
        <dbReference type="ARBA" id="ARBA00004071"/>
    </source>
</evidence>
<dbReference type="Pfam" id="PF01120">
    <property type="entry name" value="Alpha_L_fucos"/>
    <property type="match status" value="1"/>
</dbReference>
<protein>
    <recommendedName>
        <fullName evidence="3">alpha-L-fucosidase</fullName>
        <ecNumber evidence="3">3.2.1.51</ecNumber>
    </recommendedName>
</protein>
<reference evidence="9 10" key="1">
    <citation type="submission" date="2020-01" db="EMBL/GenBank/DDBJ databases">
        <title>Draft genome sequence of Aspergillus udagawae IFM 53868.</title>
        <authorList>
            <person name="Takahashi H."/>
            <person name="Yaguchi T."/>
        </authorList>
    </citation>
    <scope>NUCLEOTIDE SEQUENCE [LARGE SCALE GENOMIC DNA]</scope>
    <source>
        <strain evidence="9 10">IFM 53868</strain>
    </source>
</reference>
<sequence>MALYNTFCTLLAVASLGEAVMFKPQNGYQALSGVNTSFPVDLQPFYNSRAFGLYPNDSNFDGQGNAYPASQIPPEKFSYGGFNYRFAIYNASGNDNVRTEGQEIHVPPGRYFSYQMLASAESGMASGSVIAKYTDGSTTSGPLLVPAWWSWPYPAGGDLIFTNYLTDSTTNYNRSNIFQTINWLDSSKDLVSLTLPNSTAGSSTGPGGASISTALHVFSLSMLPVPKKEQHSASLQIQYARSTQKWMEGMIDKTQIVEVLVNNVGTSFVLRNNAVRIRVQSPHLETVTEGVIKRLGPGDQAIVEVGVRNRPGVQAGSAGPATVVIGGHRVASSPYTFEATYGIKPYKATYESVYSHEAPNWYNNAKFGIFIHWGVYSVPGWGNKGAREAYAEWYWWSLNQGPSNPTETYQYHLETYGENVVYDDFIRNFTADAWDPKEWVDLFADAGANYFIPVSKHHDGFALFTAGSDVSKRTAVDLGPQRNLLQELFDAAKEYQPHLHRATYYSLPEWFNPDYKKYGFALWPGGNATNPFTNESLPYAGYVPLADYITDKIVPEMNTLADMGTEIMWCDIGGPNQTTEFASAWFNRAAEENRQVVMNARCGLPGDFDTPEYARYNGVQVRKWESNLGMDPFSYGYNRDTPLGSYMNASTIVTSLIDIVSKNGNFLLDVGPTANGTILDVEQKHLRQAGTWIKSHGEAIYNTTYWFVTPEEGDNIRFTITQDAFYIHTLARPNGTLALTSPIPWVEGDQVTVVGGKKHGDVVPSRKTANGTVILSVSEEVVNADDYAWVFKITY</sequence>
<keyword evidence="6" id="KW-0326">Glycosidase</keyword>
<keyword evidence="10" id="KW-1185">Reference proteome</keyword>
<feature type="signal peptide" evidence="7">
    <location>
        <begin position="1"/>
        <end position="19"/>
    </location>
</feature>
<proteinExistence type="inferred from homology"/>
<accession>A0ABQ1BGM8</accession>
<dbReference type="InterPro" id="IPR057739">
    <property type="entry name" value="Glyco_hydro_29_N"/>
</dbReference>
<dbReference type="PANTHER" id="PTHR10030">
    <property type="entry name" value="ALPHA-L-FUCOSIDASE"/>
    <property type="match status" value="1"/>
</dbReference>
<dbReference type="InterPro" id="IPR017853">
    <property type="entry name" value="GH"/>
</dbReference>
<organism evidence="9 10">
    <name type="scientific">Aspergillus udagawae</name>
    <dbReference type="NCBI Taxonomy" id="91492"/>
    <lineage>
        <taxon>Eukaryota</taxon>
        <taxon>Fungi</taxon>
        <taxon>Dikarya</taxon>
        <taxon>Ascomycota</taxon>
        <taxon>Pezizomycotina</taxon>
        <taxon>Eurotiomycetes</taxon>
        <taxon>Eurotiomycetidae</taxon>
        <taxon>Eurotiales</taxon>
        <taxon>Aspergillaceae</taxon>
        <taxon>Aspergillus</taxon>
        <taxon>Aspergillus subgen. Fumigati</taxon>
    </lineage>
</organism>
<evidence type="ECO:0000256" key="4">
    <source>
        <dbReference type="ARBA" id="ARBA00022729"/>
    </source>
</evidence>
<evidence type="ECO:0000313" key="9">
    <source>
        <dbReference type="EMBL" id="GFG00333.1"/>
    </source>
</evidence>
<evidence type="ECO:0000256" key="7">
    <source>
        <dbReference type="SAM" id="SignalP"/>
    </source>
</evidence>
<dbReference type="PRINTS" id="PR00741">
    <property type="entry name" value="GLHYDRLASE29"/>
</dbReference>
<dbReference type="InterPro" id="IPR000933">
    <property type="entry name" value="Glyco_hydro_29"/>
</dbReference>
<evidence type="ECO:0000259" key="8">
    <source>
        <dbReference type="Pfam" id="PF01120"/>
    </source>
</evidence>
<dbReference type="EMBL" id="BLKG01000263">
    <property type="protein sequence ID" value="GFG00333.1"/>
    <property type="molecule type" value="Genomic_DNA"/>
</dbReference>
<evidence type="ECO:0000256" key="3">
    <source>
        <dbReference type="ARBA" id="ARBA00012662"/>
    </source>
</evidence>
<evidence type="ECO:0000313" key="10">
    <source>
        <dbReference type="Proteomes" id="UP000465266"/>
    </source>
</evidence>
<dbReference type="EC" id="3.2.1.51" evidence="3"/>
<gene>
    <name evidence="9" type="ORF">IFM53868_10719</name>
</gene>
<evidence type="ECO:0000256" key="5">
    <source>
        <dbReference type="ARBA" id="ARBA00022801"/>
    </source>
</evidence>
<evidence type="ECO:0000256" key="2">
    <source>
        <dbReference type="ARBA" id="ARBA00007951"/>
    </source>
</evidence>